<sequence>MQSPILFESAYSTSTFVLNRPKALNALNQEMLHLLIPKLKEWDQSDSCKIIIGRGNGPAFCAGGDVKSAIQFAADPSTLSNALNFYQDQFQLYYNLATISKPYVAIMEGITFGGGVGISAYAPYRIATEKTVFAMPEVKIGCFPDVGSTYVFARLDGQVGTYLALTGNSVTGYEVYHLGLATHYIPSRRISSVLERLDALEVLGPHTINETLSEFDTEPGSMLEAESQLSISRGQVRAALDRAFACNDVESIIAELENFVRAEDQSEVQTWARRTLDALALRSPTSLKVTLEALRMAEREDYRLSDALQRDLAINTAFTSGATPDFNTGVTSVLVNKDPANKRPNWSPSTLEEVSRAYVWDTFFSPTSPYVMSAPRIQTERPLPGINLGYYALPSENDVGAFVLENTTHSGVSVEEVVAHFEATTRGKSGVRFKVKEVLARRCETMKDGRLKWI</sequence>
<comment type="caution">
    <text evidence="5">The sequence shown here is derived from an EMBL/GenBank/DDBJ whole genome shotgun (WGS) entry which is preliminary data.</text>
</comment>
<dbReference type="OrthoDB" id="1737613at2759"/>
<proteinExistence type="predicted"/>
<dbReference type="GO" id="GO:0005739">
    <property type="term" value="C:mitochondrion"/>
    <property type="evidence" value="ECO:0007669"/>
    <property type="project" value="TreeGrafter"/>
</dbReference>
<keyword evidence="3" id="KW-0378">Hydrolase</keyword>
<evidence type="ECO:0000256" key="2">
    <source>
        <dbReference type="ARBA" id="ARBA00011915"/>
    </source>
</evidence>
<dbReference type="SUPFAM" id="SSF52096">
    <property type="entry name" value="ClpP/crotonase"/>
    <property type="match status" value="1"/>
</dbReference>
<evidence type="ECO:0000256" key="1">
    <source>
        <dbReference type="ARBA" id="ARBA00001709"/>
    </source>
</evidence>
<dbReference type="Proteomes" id="UP000886523">
    <property type="component" value="Unassembled WGS sequence"/>
</dbReference>
<dbReference type="PANTHER" id="PTHR43176">
    <property type="entry name" value="3-HYDROXYISOBUTYRYL-COA HYDROLASE-RELATED"/>
    <property type="match status" value="1"/>
</dbReference>
<organism evidence="5 6">
    <name type="scientific">Hydnum rufescens UP504</name>
    <dbReference type="NCBI Taxonomy" id="1448309"/>
    <lineage>
        <taxon>Eukaryota</taxon>
        <taxon>Fungi</taxon>
        <taxon>Dikarya</taxon>
        <taxon>Basidiomycota</taxon>
        <taxon>Agaricomycotina</taxon>
        <taxon>Agaricomycetes</taxon>
        <taxon>Cantharellales</taxon>
        <taxon>Hydnaceae</taxon>
        <taxon>Hydnum</taxon>
    </lineage>
</organism>
<comment type="catalytic activity">
    <reaction evidence="1">
        <text>3-hydroxy-2-methylpropanoyl-CoA + H2O = 3-hydroxy-2-methylpropanoate + CoA + H(+)</text>
        <dbReference type="Rhea" id="RHEA:20888"/>
        <dbReference type="ChEBI" id="CHEBI:11805"/>
        <dbReference type="ChEBI" id="CHEBI:15377"/>
        <dbReference type="ChEBI" id="CHEBI:15378"/>
        <dbReference type="ChEBI" id="CHEBI:57287"/>
        <dbReference type="ChEBI" id="CHEBI:57340"/>
        <dbReference type="EC" id="3.1.2.4"/>
    </reaction>
</comment>
<dbReference type="PANTHER" id="PTHR43176:SF3">
    <property type="entry name" value="3-HYDROXYISOBUTYRYL-COA HYDROLASE, MITOCHONDRIAL"/>
    <property type="match status" value="1"/>
</dbReference>
<feature type="domain" description="Enoyl-CoA hydratase/isomerase" evidence="4">
    <location>
        <begin position="15"/>
        <end position="363"/>
    </location>
</feature>
<evidence type="ECO:0000256" key="3">
    <source>
        <dbReference type="ARBA" id="ARBA00022801"/>
    </source>
</evidence>
<dbReference type="EC" id="3.1.2.4" evidence="2"/>
<dbReference type="Pfam" id="PF16113">
    <property type="entry name" value="ECH_2"/>
    <property type="match status" value="1"/>
</dbReference>
<evidence type="ECO:0000313" key="6">
    <source>
        <dbReference type="Proteomes" id="UP000886523"/>
    </source>
</evidence>
<dbReference type="GO" id="GO:0006574">
    <property type="term" value="P:L-valine catabolic process"/>
    <property type="evidence" value="ECO:0007669"/>
    <property type="project" value="TreeGrafter"/>
</dbReference>
<evidence type="ECO:0000313" key="5">
    <source>
        <dbReference type="EMBL" id="KAF9508903.1"/>
    </source>
</evidence>
<dbReference type="GO" id="GO:0003860">
    <property type="term" value="F:3-hydroxyisobutyryl-CoA hydrolase activity"/>
    <property type="evidence" value="ECO:0007669"/>
    <property type="project" value="UniProtKB-EC"/>
</dbReference>
<dbReference type="NCBIfam" id="NF004127">
    <property type="entry name" value="PRK05617.1"/>
    <property type="match status" value="1"/>
</dbReference>
<keyword evidence="6" id="KW-1185">Reference proteome</keyword>
<protein>
    <recommendedName>
        <fullName evidence="2">3-hydroxyisobutyryl-CoA hydrolase</fullName>
        <ecNumber evidence="2">3.1.2.4</ecNumber>
    </recommendedName>
</protein>
<name>A0A9P6AN81_9AGAM</name>
<dbReference type="AlphaFoldDB" id="A0A9P6AN81"/>
<reference evidence="5" key="1">
    <citation type="journal article" date="2020" name="Nat. Commun.">
        <title>Large-scale genome sequencing of mycorrhizal fungi provides insights into the early evolution of symbiotic traits.</title>
        <authorList>
            <person name="Miyauchi S."/>
            <person name="Kiss E."/>
            <person name="Kuo A."/>
            <person name="Drula E."/>
            <person name="Kohler A."/>
            <person name="Sanchez-Garcia M."/>
            <person name="Morin E."/>
            <person name="Andreopoulos B."/>
            <person name="Barry K.W."/>
            <person name="Bonito G."/>
            <person name="Buee M."/>
            <person name="Carver A."/>
            <person name="Chen C."/>
            <person name="Cichocki N."/>
            <person name="Clum A."/>
            <person name="Culley D."/>
            <person name="Crous P.W."/>
            <person name="Fauchery L."/>
            <person name="Girlanda M."/>
            <person name="Hayes R.D."/>
            <person name="Keri Z."/>
            <person name="LaButti K."/>
            <person name="Lipzen A."/>
            <person name="Lombard V."/>
            <person name="Magnuson J."/>
            <person name="Maillard F."/>
            <person name="Murat C."/>
            <person name="Nolan M."/>
            <person name="Ohm R.A."/>
            <person name="Pangilinan J."/>
            <person name="Pereira M.F."/>
            <person name="Perotto S."/>
            <person name="Peter M."/>
            <person name="Pfister S."/>
            <person name="Riley R."/>
            <person name="Sitrit Y."/>
            <person name="Stielow J.B."/>
            <person name="Szollosi G."/>
            <person name="Zifcakova L."/>
            <person name="Stursova M."/>
            <person name="Spatafora J.W."/>
            <person name="Tedersoo L."/>
            <person name="Vaario L.M."/>
            <person name="Yamada A."/>
            <person name="Yan M."/>
            <person name="Wang P."/>
            <person name="Xu J."/>
            <person name="Bruns T."/>
            <person name="Baldrian P."/>
            <person name="Vilgalys R."/>
            <person name="Dunand C."/>
            <person name="Henrissat B."/>
            <person name="Grigoriev I.V."/>
            <person name="Hibbett D."/>
            <person name="Nagy L.G."/>
            <person name="Martin F.M."/>
        </authorList>
    </citation>
    <scope>NUCLEOTIDE SEQUENCE</scope>
    <source>
        <strain evidence="5">UP504</strain>
    </source>
</reference>
<dbReference type="InterPro" id="IPR029045">
    <property type="entry name" value="ClpP/crotonase-like_dom_sf"/>
</dbReference>
<dbReference type="CDD" id="cd06558">
    <property type="entry name" value="crotonase-like"/>
    <property type="match status" value="1"/>
</dbReference>
<dbReference type="InterPro" id="IPR045004">
    <property type="entry name" value="ECH_dom"/>
</dbReference>
<evidence type="ECO:0000259" key="4">
    <source>
        <dbReference type="Pfam" id="PF16113"/>
    </source>
</evidence>
<dbReference type="Gene3D" id="3.90.226.10">
    <property type="entry name" value="2-enoyl-CoA Hydratase, Chain A, domain 1"/>
    <property type="match status" value="1"/>
</dbReference>
<dbReference type="InterPro" id="IPR032259">
    <property type="entry name" value="HIBYL-CoA-H"/>
</dbReference>
<gene>
    <name evidence="5" type="ORF">BS47DRAFT_1414311</name>
</gene>
<dbReference type="EMBL" id="MU129047">
    <property type="protein sequence ID" value="KAF9508903.1"/>
    <property type="molecule type" value="Genomic_DNA"/>
</dbReference>
<accession>A0A9P6AN81</accession>